<dbReference type="InterPro" id="IPR038379">
    <property type="entry name" value="SecE_sf"/>
</dbReference>
<dbReference type="EMBL" id="JXUO01000043">
    <property type="protein sequence ID" value="KKZ15238.1"/>
    <property type="molecule type" value="Genomic_DNA"/>
</dbReference>
<name>A0A6N3XCC4_9SYNE</name>
<keyword evidence="2" id="KW-0813">Transport</keyword>
<dbReference type="GO" id="GO:0005886">
    <property type="term" value="C:plasma membrane"/>
    <property type="evidence" value="ECO:0007669"/>
    <property type="project" value="TreeGrafter"/>
</dbReference>
<dbReference type="GO" id="GO:0006605">
    <property type="term" value="P:protein targeting"/>
    <property type="evidence" value="ECO:0007669"/>
    <property type="project" value="InterPro"/>
</dbReference>
<protein>
    <recommendedName>
        <fullName evidence="13">Preprotein translocase subunit SecE</fullName>
    </recommendedName>
</protein>
<dbReference type="PANTHER" id="PTHR33910">
    <property type="entry name" value="PROTEIN TRANSLOCASE SUBUNIT SECE"/>
    <property type="match status" value="1"/>
</dbReference>
<dbReference type="GO" id="GO:0008320">
    <property type="term" value="F:protein transmembrane transporter activity"/>
    <property type="evidence" value="ECO:0007669"/>
    <property type="project" value="InterPro"/>
</dbReference>
<comment type="subcellular location">
    <subcellularLocation>
        <location evidence="1">Membrane</location>
    </subcellularLocation>
</comment>
<evidence type="ECO:0000256" key="7">
    <source>
        <dbReference type="ARBA" id="ARBA00023010"/>
    </source>
</evidence>
<evidence type="ECO:0000313" key="11">
    <source>
        <dbReference type="EMBL" id="KKZ15238.1"/>
    </source>
</evidence>
<evidence type="ECO:0000256" key="1">
    <source>
        <dbReference type="ARBA" id="ARBA00004370"/>
    </source>
</evidence>
<organism evidence="11 12">
    <name type="scientific">Candidatus Synechococcus spongiarum 142</name>
    <dbReference type="NCBI Taxonomy" id="1608213"/>
    <lineage>
        <taxon>Bacteria</taxon>
        <taxon>Bacillati</taxon>
        <taxon>Cyanobacteriota</taxon>
        <taxon>Cyanophyceae</taxon>
        <taxon>Synechococcales</taxon>
        <taxon>Synechococcaceae</taxon>
        <taxon>Synechococcus</taxon>
    </lineage>
</organism>
<evidence type="ECO:0000313" key="12">
    <source>
        <dbReference type="Proteomes" id="UP000035054"/>
    </source>
</evidence>
<evidence type="ECO:0000256" key="8">
    <source>
        <dbReference type="ARBA" id="ARBA00023136"/>
    </source>
</evidence>
<feature type="compositionally biased region" description="Polar residues" evidence="9">
    <location>
        <begin position="1"/>
        <end position="13"/>
    </location>
</feature>
<gene>
    <name evidence="11" type="ORF">TH68_01485</name>
</gene>
<accession>A0A6N3XCC4</accession>
<dbReference type="PANTHER" id="PTHR33910:SF1">
    <property type="entry name" value="PROTEIN TRANSLOCASE SUBUNIT SECE"/>
    <property type="match status" value="1"/>
</dbReference>
<keyword evidence="6 10" id="KW-1133">Transmembrane helix</keyword>
<keyword evidence="4 10" id="KW-0812">Transmembrane</keyword>
<sequence>MILSAQSNSSPATSPEADSGVEEPAVRQPFFSQVLAELGQVVWPSRQQLFSESVSVILIVAMSAAVVAASNRLFSWISNRVFLG</sequence>
<feature type="region of interest" description="Disordered" evidence="9">
    <location>
        <begin position="1"/>
        <end position="23"/>
    </location>
</feature>
<evidence type="ECO:0000256" key="3">
    <source>
        <dbReference type="ARBA" id="ARBA00022475"/>
    </source>
</evidence>
<keyword evidence="3" id="KW-1003">Cell membrane</keyword>
<evidence type="ECO:0000256" key="2">
    <source>
        <dbReference type="ARBA" id="ARBA00022448"/>
    </source>
</evidence>
<dbReference type="InterPro" id="IPR005807">
    <property type="entry name" value="SecE_bac"/>
</dbReference>
<feature type="transmembrane region" description="Helical" evidence="10">
    <location>
        <begin position="53"/>
        <end position="74"/>
    </location>
</feature>
<evidence type="ECO:0000256" key="5">
    <source>
        <dbReference type="ARBA" id="ARBA00022927"/>
    </source>
</evidence>
<dbReference type="GO" id="GO:0006886">
    <property type="term" value="P:intracellular protein transport"/>
    <property type="evidence" value="ECO:0007669"/>
    <property type="project" value="InterPro"/>
</dbReference>
<evidence type="ECO:0000256" key="4">
    <source>
        <dbReference type="ARBA" id="ARBA00022692"/>
    </source>
</evidence>
<dbReference type="Pfam" id="PF00584">
    <property type="entry name" value="SecE"/>
    <property type="match status" value="1"/>
</dbReference>
<dbReference type="NCBIfam" id="TIGR00964">
    <property type="entry name" value="secE_bact"/>
    <property type="match status" value="1"/>
</dbReference>
<dbReference type="GO" id="GO:0009306">
    <property type="term" value="P:protein secretion"/>
    <property type="evidence" value="ECO:0007669"/>
    <property type="project" value="InterPro"/>
</dbReference>
<evidence type="ECO:0008006" key="13">
    <source>
        <dbReference type="Google" id="ProtNLM"/>
    </source>
</evidence>
<proteinExistence type="predicted"/>
<dbReference type="Proteomes" id="UP000035054">
    <property type="component" value="Unassembled WGS sequence"/>
</dbReference>
<dbReference type="Gene3D" id="1.20.5.1030">
    <property type="entry name" value="Preprotein translocase secy subunit"/>
    <property type="match status" value="1"/>
</dbReference>
<reference evidence="11 12" key="1">
    <citation type="submission" date="2015-01" db="EMBL/GenBank/DDBJ databases">
        <title>Lifestyle Evolution in Cyanobacterial Symbionts of Sponges.</title>
        <authorList>
            <person name="Burgsdorf I."/>
            <person name="Slaby B.M."/>
            <person name="Handley K.M."/>
            <person name="Haber M."/>
            <person name="Blom J."/>
            <person name="Marshall C.W."/>
            <person name="Gilbert J.A."/>
            <person name="Hentschel U."/>
            <person name="Steindler L."/>
        </authorList>
    </citation>
    <scope>NUCLEOTIDE SEQUENCE [LARGE SCALE GENOMIC DNA]</scope>
    <source>
        <strain evidence="11">142</strain>
    </source>
</reference>
<comment type="caution">
    <text evidence="11">The sequence shown here is derived from an EMBL/GenBank/DDBJ whole genome shotgun (WGS) entry which is preliminary data.</text>
</comment>
<keyword evidence="8 10" id="KW-0472">Membrane</keyword>
<keyword evidence="7" id="KW-0811">Translocation</keyword>
<evidence type="ECO:0000256" key="6">
    <source>
        <dbReference type="ARBA" id="ARBA00022989"/>
    </source>
</evidence>
<dbReference type="InterPro" id="IPR001901">
    <property type="entry name" value="Translocase_SecE/Sec61-g"/>
</dbReference>
<dbReference type="GO" id="GO:0043952">
    <property type="term" value="P:protein transport by the Sec complex"/>
    <property type="evidence" value="ECO:0007669"/>
    <property type="project" value="TreeGrafter"/>
</dbReference>
<dbReference type="AlphaFoldDB" id="A0A6N3XCC4"/>
<evidence type="ECO:0000256" key="9">
    <source>
        <dbReference type="SAM" id="MobiDB-lite"/>
    </source>
</evidence>
<keyword evidence="5" id="KW-0653">Protein transport</keyword>
<evidence type="ECO:0000256" key="10">
    <source>
        <dbReference type="SAM" id="Phobius"/>
    </source>
</evidence>